<evidence type="ECO:0000256" key="7">
    <source>
        <dbReference type="SAM" id="Phobius"/>
    </source>
</evidence>
<keyword evidence="3" id="KW-0862">Zinc</keyword>
<dbReference type="PROSITE" id="PS50089">
    <property type="entry name" value="ZF_RING_2"/>
    <property type="match status" value="1"/>
</dbReference>
<organism evidence="9 10">
    <name type="scientific">Macrophomina phaseolina</name>
    <dbReference type="NCBI Taxonomy" id="35725"/>
    <lineage>
        <taxon>Eukaryota</taxon>
        <taxon>Fungi</taxon>
        <taxon>Dikarya</taxon>
        <taxon>Ascomycota</taxon>
        <taxon>Pezizomycotina</taxon>
        <taxon>Dothideomycetes</taxon>
        <taxon>Dothideomycetes incertae sedis</taxon>
        <taxon>Botryosphaeriales</taxon>
        <taxon>Botryosphaeriaceae</taxon>
        <taxon>Macrophomina</taxon>
    </lineage>
</organism>
<keyword evidence="10" id="KW-1185">Reference proteome</keyword>
<keyword evidence="1" id="KW-0479">Metal-binding</keyword>
<protein>
    <recommendedName>
        <fullName evidence="8">RING-type domain-containing protein</fullName>
    </recommendedName>
</protein>
<feature type="region of interest" description="Disordered" evidence="6">
    <location>
        <begin position="195"/>
        <end position="218"/>
    </location>
</feature>
<evidence type="ECO:0000256" key="2">
    <source>
        <dbReference type="ARBA" id="ARBA00022771"/>
    </source>
</evidence>
<dbReference type="SMART" id="SM00184">
    <property type="entry name" value="RING"/>
    <property type="match status" value="1"/>
</dbReference>
<evidence type="ECO:0000256" key="1">
    <source>
        <dbReference type="ARBA" id="ARBA00022723"/>
    </source>
</evidence>
<feature type="compositionally biased region" description="Polar residues" evidence="6">
    <location>
        <begin position="209"/>
        <end position="218"/>
    </location>
</feature>
<keyword evidence="2 4" id="KW-0863">Zinc-finger</keyword>
<dbReference type="Pfam" id="PF13639">
    <property type="entry name" value="zf-RING_2"/>
    <property type="match status" value="1"/>
</dbReference>
<keyword evidence="7" id="KW-1133">Transmembrane helix</keyword>
<feature type="region of interest" description="Disordered" evidence="6">
    <location>
        <begin position="1"/>
        <end position="59"/>
    </location>
</feature>
<feature type="non-terminal residue" evidence="9">
    <location>
        <position position="1"/>
    </location>
</feature>
<dbReference type="InterPro" id="IPR011016">
    <property type="entry name" value="Znf_RING-CH"/>
</dbReference>
<feature type="compositionally biased region" description="Low complexity" evidence="6">
    <location>
        <begin position="34"/>
        <end position="59"/>
    </location>
</feature>
<reference evidence="9 10" key="1">
    <citation type="journal article" date="2021" name="Nat. Commun.">
        <title>Genetic determinants of endophytism in the Arabidopsis root mycobiome.</title>
        <authorList>
            <person name="Mesny F."/>
            <person name="Miyauchi S."/>
            <person name="Thiergart T."/>
            <person name="Pickel B."/>
            <person name="Atanasova L."/>
            <person name="Karlsson M."/>
            <person name="Huettel B."/>
            <person name="Barry K.W."/>
            <person name="Haridas S."/>
            <person name="Chen C."/>
            <person name="Bauer D."/>
            <person name="Andreopoulos W."/>
            <person name="Pangilinan J."/>
            <person name="LaButti K."/>
            <person name="Riley R."/>
            <person name="Lipzen A."/>
            <person name="Clum A."/>
            <person name="Drula E."/>
            <person name="Henrissat B."/>
            <person name="Kohler A."/>
            <person name="Grigoriev I.V."/>
            <person name="Martin F.M."/>
            <person name="Hacquard S."/>
        </authorList>
    </citation>
    <scope>NUCLEOTIDE SEQUENCE [LARGE SCALE GENOMIC DNA]</scope>
    <source>
        <strain evidence="9 10">MPI-SDFR-AT-0080</strain>
    </source>
</reference>
<evidence type="ECO:0000256" key="5">
    <source>
        <dbReference type="SAM" id="Coils"/>
    </source>
</evidence>
<evidence type="ECO:0000256" key="4">
    <source>
        <dbReference type="PROSITE-ProRule" id="PRU00175"/>
    </source>
</evidence>
<dbReference type="EMBL" id="JAGTJR010000071">
    <property type="protein sequence ID" value="KAH7018648.1"/>
    <property type="molecule type" value="Genomic_DNA"/>
</dbReference>
<keyword evidence="7" id="KW-0472">Membrane</keyword>
<evidence type="ECO:0000313" key="10">
    <source>
        <dbReference type="Proteomes" id="UP000774617"/>
    </source>
</evidence>
<accession>A0ABQ8FRP7</accession>
<keyword evidence="7" id="KW-0812">Transmembrane</keyword>
<gene>
    <name evidence="9" type="ORF">B0J12DRAFT_775428</name>
</gene>
<feature type="domain" description="RING-type" evidence="8">
    <location>
        <begin position="90"/>
        <end position="139"/>
    </location>
</feature>
<dbReference type="InterPro" id="IPR013083">
    <property type="entry name" value="Znf_RING/FYVE/PHD"/>
</dbReference>
<name>A0ABQ8FRP7_9PEZI</name>
<dbReference type="Proteomes" id="UP000774617">
    <property type="component" value="Unassembled WGS sequence"/>
</dbReference>
<dbReference type="Gene3D" id="3.30.40.10">
    <property type="entry name" value="Zinc/RING finger domain, C3HC4 (zinc finger)"/>
    <property type="match status" value="1"/>
</dbReference>
<feature type="transmembrane region" description="Helical" evidence="7">
    <location>
        <begin position="389"/>
        <end position="411"/>
    </location>
</feature>
<keyword evidence="5" id="KW-0175">Coiled coil</keyword>
<evidence type="ECO:0000256" key="3">
    <source>
        <dbReference type="ARBA" id="ARBA00022833"/>
    </source>
</evidence>
<dbReference type="PANTHER" id="PTHR45969:SF69">
    <property type="entry name" value="FINGER DOMAIN PROTEIN, PUTATIVE (AFU_ORTHOLOGUE AFUA_3G12190)-RELATED"/>
    <property type="match status" value="1"/>
</dbReference>
<feature type="compositionally biased region" description="Basic and acidic residues" evidence="6">
    <location>
        <begin position="493"/>
        <end position="516"/>
    </location>
</feature>
<dbReference type="PANTHER" id="PTHR45969">
    <property type="entry name" value="RING ZINC FINGER PROTEIN-RELATED"/>
    <property type="match status" value="1"/>
</dbReference>
<sequence length="540" mass="56943">MSSRSNRLPTPPAPLAHGRRGAVSSHDAELGGTSSSEVAPVSSEEAPIAPEAAPVASEAAPVAPEAAPVGRDALIASALAPATTSPDNICPICRSSFSPGENQDDPAVSLPCNTAHIFCRSCITTWLSIPRRNTCPVCRGAAFPEPDSHSRNPMQILREYLADLRRDIEETRANLQAAVAAMNATLARYQFDGGAQDDTTANAPPPSADSVSPRTTSPAAVDLDAEWTPAEMMNEVVTVDAWGMASTAAVDLARLAVHDPGHPSLDEVRAAVRGMRMRAHQLHGGTMTLAALFSALVAAADEEVQATATQREGQATARAWNTFRGAFGFGEESDDMALEPRRAVDVLARRMVNSSRPSSSTPTTISYFPSTTTTTTTNTTTKMKANNGVALAIFVSVAGCIMLGLLFRCLIPFCPPFRRSARARRANASSSSTDDSIRATTLNNTLRNRALSADAPDFIQLRRPSSGDRRRTASSGDAVAVWMASARRAPRGARKDKGNGKGKEDKGQQPLQKEESAVDTSVEVHALPGAGAPVAGERAV</sequence>
<dbReference type="InterPro" id="IPR001841">
    <property type="entry name" value="Znf_RING"/>
</dbReference>
<dbReference type="SMART" id="SM00744">
    <property type="entry name" value="RINGv"/>
    <property type="match status" value="1"/>
</dbReference>
<dbReference type="SUPFAM" id="SSF57850">
    <property type="entry name" value="RING/U-box"/>
    <property type="match status" value="1"/>
</dbReference>
<feature type="coiled-coil region" evidence="5">
    <location>
        <begin position="154"/>
        <end position="185"/>
    </location>
</feature>
<evidence type="ECO:0000259" key="8">
    <source>
        <dbReference type="PROSITE" id="PS50089"/>
    </source>
</evidence>
<evidence type="ECO:0000256" key="6">
    <source>
        <dbReference type="SAM" id="MobiDB-lite"/>
    </source>
</evidence>
<proteinExistence type="predicted"/>
<feature type="region of interest" description="Disordered" evidence="6">
    <location>
        <begin position="457"/>
        <end position="540"/>
    </location>
</feature>
<evidence type="ECO:0000313" key="9">
    <source>
        <dbReference type="EMBL" id="KAH7018648.1"/>
    </source>
</evidence>
<comment type="caution">
    <text evidence="9">The sequence shown here is derived from an EMBL/GenBank/DDBJ whole genome shotgun (WGS) entry which is preliminary data.</text>
</comment>